<keyword evidence="3" id="KW-1185">Reference proteome</keyword>
<name>A0A937KH35_9BACT</name>
<dbReference type="EMBL" id="JAEUGD010000067">
    <property type="protein sequence ID" value="MBL6449793.1"/>
    <property type="molecule type" value="Genomic_DNA"/>
</dbReference>
<dbReference type="CDD" id="cd04186">
    <property type="entry name" value="GT_2_like_c"/>
    <property type="match status" value="1"/>
</dbReference>
<dbReference type="InterPro" id="IPR029044">
    <property type="entry name" value="Nucleotide-diphossugar_trans"/>
</dbReference>
<dbReference type="InterPro" id="IPR001173">
    <property type="entry name" value="Glyco_trans_2-like"/>
</dbReference>
<dbReference type="Pfam" id="PF00535">
    <property type="entry name" value="Glycos_transf_2"/>
    <property type="match status" value="1"/>
</dbReference>
<organism evidence="2 3">
    <name type="scientific">Fulvivirga marina</name>
    <dbReference type="NCBI Taxonomy" id="2494733"/>
    <lineage>
        <taxon>Bacteria</taxon>
        <taxon>Pseudomonadati</taxon>
        <taxon>Bacteroidota</taxon>
        <taxon>Cytophagia</taxon>
        <taxon>Cytophagales</taxon>
        <taxon>Fulvivirgaceae</taxon>
        <taxon>Fulvivirga</taxon>
    </lineage>
</organism>
<dbReference type="RefSeq" id="WP_202859334.1">
    <property type="nucleotide sequence ID" value="NZ_JAEUGD010000067.1"/>
</dbReference>
<dbReference type="PANTHER" id="PTHR43179">
    <property type="entry name" value="RHAMNOSYLTRANSFERASE WBBL"/>
    <property type="match status" value="1"/>
</dbReference>
<proteinExistence type="predicted"/>
<dbReference type="Gene3D" id="3.90.550.10">
    <property type="entry name" value="Spore Coat Polysaccharide Biosynthesis Protein SpsA, Chain A"/>
    <property type="match status" value="1"/>
</dbReference>
<feature type="domain" description="Glycosyltransferase 2-like" evidence="1">
    <location>
        <begin position="7"/>
        <end position="112"/>
    </location>
</feature>
<evidence type="ECO:0000259" key="1">
    <source>
        <dbReference type="Pfam" id="PF00535"/>
    </source>
</evidence>
<dbReference type="AlphaFoldDB" id="A0A937KH35"/>
<protein>
    <submittedName>
        <fullName evidence="2">Glycosyltransferase family 2 protein</fullName>
    </submittedName>
</protein>
<comment type="caution">
    <text evidence="2">The sequence shown here is derived from an EMBL/GenBank/DDBJ whole genome shotgun (WGS) entry which is preliminary data.</text>
</comment>
<accession>A0A937KH35</accession>
<reference evidence="2" key="1">
    <citation type="submission" date="2021-01" db="EMBL/GenBank/DDBJ databases">
        <title>Fulvivirga kasyanovii gen. nov., sp nov., a novel member of the phylum Bacteroidetes isolated from seawater in a mussel farm.</title>
        <authorList>
            <person name="Zhao L.-H."/>
            <person name="Wang Z.-J."/>
        </authorList>
    </citation>
    <scope>NUCLEOTIDE SEQUENCE</scope>
    <source>
        <strain evidence="2">29W222</strain>
    </source>
</reference>
<sequence length="274" mass="32446">MNLTASIVVYKNDLRILNSTIKSCLESYPDMHLYIVDNSPVDGARALCKDSRISYIFNGKNLGFGAAHNIALEKALCTSKYHIVINPDVYFNKEVIPEMYQFMEDNPDTGLSMPKVLYPDGALQHLCKLLPKPHNLIYRRFLKFYKAFEKYDHLYEMRFTGYDKVMDVPFLSGCFMFLRTATLKDTGLFDENIFLYTEDIDLSRRIHRYCRTVFFPQVSIYHYHEKGSYKKFHLLLYNIQSAINYFNKWGWFVDKERDEINRKILLNYLANDRF</sequence>
<evidence type="ECO:0000313" key="3">
    <source>
        <dbReference type="Proteomes" id="UP000614216"/>
    </source>
</evidence>
<dbReference type="Proteomes" id="UP000614216">
    <property type="component" value="Unassembled WGS sequence"/>
</dbReference>
<dbReference type="SUPFAM" id="SSF53448">
    <property type="entry name" value="Nucleotide-diphospho-sugar transferases"/>
    <property type="match status" value="1"/>
</dbReference>
<dbReference type="PANTHER" id="PTHR43179:SF10">
    <property type="entry name" value="GLYCOSYL TRANSFERASE"/>
    <property type="match status" value="1"/>
</dbReference>
<gene>
    <name evidence="2" type="ORF">JMN32_26010</name>
</gene>
<evidence type="ECO:0000313" key="2">
    <source>
        <dbReference type="EMBL" id="MBL6449793.1"/>
    </source>
</evidence>